<dbReference type="CDD" id="cd04842">
    <property type="entry name" value="Peptidases_S8_Kp43_protease"/>
    <property type="match status" value="1"/>
</dbReference>
<evidence type="ECO:0000259" key="4">
    <source>
        <dbReference type="Pfam" id="PF18962"/>
    </source>
</evidence>
<dbReference type="Proteomes" id="UP000514509">
    <property type="component" value="Chromosome"/>
</dbReference>
<dbReference type="PROSITE" id="PS51892">
    <property type="entry name" value="SUBTILASE"/>
    <property type="match status" value="1"/>
</dbReference>
<dbReference type="NCBIfam" id="TIGR04183">
    <property type="entry name" value="Por_Secre_tail"/>
    <property type="match status" value="1"/>
</dbReference>
<dbReference type="InterPro" id="IPR008979">
    <property type="entry name" value="Galactose-bd-like_sf"/>
</dbReference>
<comment type="similarity">
    <text evidence="1 2">Belongs to the peptidase S8 family.</text>
</comment>
<reference evidence="5 6" key="1">
    <citation type="submission" date="2020-06" db="EMBL/GenBank/DDBJ databases">
        <authorList>
            <person name="Hwang Y.J."/>
        </authorList>
    </citation>
    <scope>NUCLEOTIDE SEQUENCE [LARGE SCALE GENOMIC DNA]</scope>
    <source>
        <strain evidence="5 6">KUDC8001</strain>
    </source>
</reference>
<dbReference type="Pfam" id="PF00082">
    <property type="entry name" value="Peptidase_S8"/>
    <property type="match status" value="1"/>
</dbReference>
<evidence type="ECO:0000313" key="6">
    <source>
        <dbReference type="Proteomes" id="UP000514509"/>
    </source>
</evidence>
<dbReference type="InterPro" id="IPR000209">
    <property type="entry name" value="Peptidase_S8/S53_dom"/>
</dbReference>
<evidence type="ECO:0000256" key="1">
    <source>
        <dbReference type="ARBA" id="ARBA00011073"/>
    </source>
</evidence>
<accession>A0A7L7L1R4</accession>
<comment type="caution">
    <text evidence="2">Lacks conserved residue(s) required for the propagation of feature annotation.</text>
</comment>
<evidence type="ECO:0000313" key="5">
    <source>
        <dbReference type="EMBL" id="QMU26728.1"/>
    </source>
</evidence>
<dbReference type="Gene3D" id="3.40.50.200">
    <property type="entry name" value="Peptidase S8/S53 domain"/>
    <property type="match status" value="1"/>
</dbReference>
<dbReference type="RefSeq" id="WP_182413932.1">
    <property type="nucleotide sequence ID" value="NZ_CP055153.1"/>
</dbReference>
<dbReference type="GO" id="GO:0006508">
    <property type="term" value="P:proteolysis"/>
    <property type="evidence" value="ECO:0007669"/>
    <property type="project" value="InterPro"/>
</dbReference>
<dbReference type="InterPro" id="IPR026444">
    <property type="entry name" value="Secre_tail"/>
</dbReference>
<feature type="domain" description="Secretion system C-terminal sorting" evidence="4">
    <location>
        <begin position="802"/>
        <end position="874"/>
    </location>
</feature>
<evidence type="ECO:0000256" key="2">
    <source>
        <dbReference type="PROSITE-ProRule" id="PRU01240"/>
    </source>
</evidence>
<dbReference type="Pfam" id="PF18962">
    <property type="entry name" value="Por_Secre_tail"/>
    <property type="match status" value="1"/>
</dbReference>
<dbReference type="SUPFAM" id="SSF49785">
    <property type="entry name" value="Galactose-binding domain-like"/>
    <property type="match status" value="1"/>
</dbReference>
<sequence>MGKQRNSWLLLVLFILPAVCFSQKILPPSLNNNQQKLAPVLRQKAPPSIGNRYRVQVTNPVEFANWLRHKLPIATLQKQSETTNIFLLANLSSSDVTKILHCSLVKYVDVPDRIPQEELILRNTDLTANNVTAVHAKFPALKGNGLAASIKENPFDTTDIDLKNRIIRTSALKGTATMHATTMATLLAGAGNSAPSGRGVAPNARLASSDFSNLLPDDASTLVTQEISVQNHSYGVTPENYYGLEAQAYDQQCRENPLLMHVFSAGNAGDQAINTGLYANLAGWANLTGQFKTSKNTLSVGATDTSGQISPLSSRGPAYDGRIKPELVAFGEGGSSESAALVSGMALLVQQAYREQTGTLPTAALVKAAFINSADDLGRPEVDFEAGFGQADALGAVQAIQEKRFFTGQVTSNQVATFTIPVPTNSQLLKVTLVWHDLEAEPNAPKALQNDLDLTLINNTTNKHWLPWVLSSYPHPDSLRLPARRAADHLNNVEQITLTQPVNGSYEIQVKGFQVVQGAQAFSVVYEVQTEELTWNYPTSGTWLQTGGRHRLRWQNLASNPSSGKLEYRLLPHGAWRVINDKVAITTNQFDWQVPDTTAFAQLRLTTGNKEVVSDTFNLAPALPLQVGFNCGDEVLFFWPKQAGVSEYQIYQLGDLYLEPLTRTADTTFLVNKNTSKSNYYAVAPVWQGVVGPRSYTLDYTQAGCYVKSFLPRQLVTDTVAFEVELSTYYGVQTVSLEKIENGIFRTVQTISPENQVNFTFFDPTPRSGRNEYRVRVLAQMQASFYSQTEGVFYTQPEFIQLFPNPITRGNDVNIVVESDAEVPIEVYDQLGRKVNQFNELGVVKAIPTTNLKPGMYFIRVQSANNKWLVARLVVL</sequence>
<gene>
    <name evidence="5" type="ORF">HUW48_01175</name>
</gene>
<dbReference type="GO" id="GO:0004252">
    <property type="term" value="F:serine-type endopeptidase activity"/>
    <property type="evidence" value="ECO:0007669"/>
    <property type="project" value="InterPro"/>
</dbReference>
<feature type="domain" description="Peptidase S8/S53" evidence="3">
    <location>
        <begin position="170"/>
        <end position="389"/>
    </location>
</feature>
<proteinExistence type="inferred from homology"/>
<organism evidence="5 6">
    <name type="scientific">Adhaeribacter radiodurans</name>
    <dbReference type="NCBI Taxonomy" id="2745197"/>
    <lineage>
        <taxon>Bacteria</taxon>
        <taxon>Pseudomonadati</taxon>
        <taxon>Bacteroidota</taxon>
        <taxon>Cytophagia</taxon>
        <taxon>Cytophagales</taxon>
        <taxon>Hymenobacteraceae</taxon>
        <taxon>Adhaeribacter</taxon>
    </lineage>
</organism>
<dbReference type="EMBL" id="CP055153">
    <property type="protein sequence ID" value="QMU26728.1"/>
    <property type="molecule type" value="Genomic_DNA"/>
</dbReference>
<dbReference type="Gene3D" id="2.60.120.380">
    <property type="match status" value="1"/>
</dbReference>
<dbReference type="AlphaFoldDB" id="A0A7L7L1R4"/>
<dbReference type="SUPFAM" id="SSF52743">
    <property type="entry name" value="Subtilisin-like"/>
    <property type="match status" value="1"/>
</dbReference>
<dbReference type="InterPro" id="IPR051048">
    <property type="entry name" value="Peptidase_S8/S53_subtilisin"/>
</dbReference>
<protein>
    <submittedName>
        <fullName evidence="5">S8 family serine peptidase</fullName>
    </submittedName>
</protein>
<name>A0A7L7L1R4_9BACT</name>
<evidence type="ECO:0000259" key="3">
    <source>
        <dbReference type="Pfam" id="PF00082"/>
    </source>
</evidence>
<dbReference type="InterPro" id="IPR036852">
    <property type="entry name" value="Peptidase_S8/S53_dom_sf"/>
</dbReference>
<reference evidence="5 6" key="2">
    <citation type="submission" date="2020-08" db="EMBL/GenBank/DDBJ databases">
        <title>Adhaeribacter dokdonensis sp. nov., isolated from the rhizosphere of Elymus tsukushiensis, a plant native to the Dokdo Islands, Republic of Korea.</title>
        <authorList>
            <person name="Ghim S.Y."/>
        </authorList>
    </citation>
    <scope>NUCLEOTIDE SEQUENCE [LARGE SCALE GENOMIC DNA]</scope>
    <source>
        <strain evidence="5 6">KUDC8001</strain>
    </source>
</reference>
<dbReference type="KEGG" id="add:HUW48_01175"/>
<dbReference type="InterPro" id="IPR034058">
    <property type="entry name" value="TagA/B/C/D_pept_dom"/>
</dbReference>
<keyword evidence="6" id="KW-1185">Reference proteome</keyword>
<dbReference type="PANTHER" id="PTHR43399:SF4">
    <property type="entry name" value="CELL WALL-ASSOCIATED PROTEASE"/>
    <property type="match status" value="1"/>
</dbReference>
<dbReference type="PANTHER" id="PTHR43399">
    <property type="entry name" value="SUBTILISIN-RELATED"/>
    <property type="match status" value="1"/>
</dbReference>